<reference evidence="4" key="1">
    <citation type="submission" date="2022-02" db="EMBL/GenBank/DDBJ databases">
        <authorList>
            <person name="Henning P.M."/>
            <person name="McCubbin A.G."/>
            <person name="Shore J.S."/>
        </authorList>
    </citation>
    <scope>NUCLEOTIDE SEQUENCE</scope>
    <source>
        <strain evidence="4">F60SS</strain>
        <tissue evidence="4">Leaves</tissue>
    </source>
</reference>
<sequence>MLALITSWLTPASLFLFLNLMIGTIVVVSRFGSQTRQHHQLNSHPPPLTRQPSLLDRVKSINFYTHGYQAEPDHSSSWADPPPLERAPSLLQRLKSVNFSTFYGSEPETKFAPEPDFGTGYVTSGSEPPGLQRAPSLLQRVRSIKFSSLYKSEPEMEPVAEPGFDAAHGSGANVEHHEVRRIKSEHMEAPKKMGKMKKSASEKGVAVDSVEQEEREEVEQRRPATARVERTASIGDDGVDAKADDFINRFKQQLKLQRLDSLLRYKEMLHGKQKI</sequence>
<dbReference type="PANTHER" id="PTHR33098">
    <property type="entry name" value="COTTON FIBER (DUF761)"/>
    <property type="match status" value="1"/>
</dbReference>
<reference evidence="4" key="2">
    <citation type="journal article" date="2023" name="Plants (Basel)">
        <title>Annotation of the Turnera subulata (Passifloraceae) Draft Genome Reveals the S-Locus Evolved after the Divergence of Turneroideae from Passifloroideae in a Stepwise Manner.</title>
        <authorList>
            <person name="Henning P.M."/>
            <person name="Roalson E.H."/>
            <person name="Mir W."/>
            <person name="McCubbin A.G."/>
            <person name="Shore J.S."/>
        </authorList>
    </citation>
    <scope>NUCLEOTIDE SEQUENCE</scope>
    <source>
        <strain evidence="4">F60SS</strain>
    </source>
</reference>
<proteinExistence type="predicted"/>
<evidence type="ECO:0000256" key="2">
    <source>
        <dbReference type="SAM" id="Phobius"/>
    </source>
</evidence>
<keyword evidence="2" id="KW-0812">Transmembrane</keyword>
<dbReference type="PANTHER" id="PTHR33098:SF57">
    <property type="entry name" value="DUF4408 DOMAIN PROTEIN"/>
    <property type="match status" value="1"/>
</dbReference>
<evidence type="ECO:0000259" key="3">
    <source>
        <dbReference type="Pfam" id="PF14364"/>
    </source>
</evidence>
<evidence type="ECO:0000256" key="1">
    <source>
        <dbReference type="SAM" id="MobiDB-lite"/>
    </source>
</evidence>
<keyword evidence="5" id="KW-1185">Reference proteome</keyword>
<dbReference type="Proteomes" id="UP001141552">
    <property type="component" value="Unassembled WGS sequence"/>
</dbReference>
<evidence type="ECO:0000313" key="4">
    <source>
        <dbReference type="EMBL" id="KAJ4851131.1"/>
    </source>
</evidence>
<keyword evidence="2" id="KW-1133">Transmembrane helix</keyword>
<dbReference type="InterPro" id="IPR008480">
    <property type="entry name" value="DUF761_pln"/>
</dbReference>
<dbReference type="Pfam" id="PF05553">
    <property type="entry name" value="DUF761"/>
    <property type="match status" value="1"/>
</dbReference>
<protein>
    <recommendedName>
        <fullName evidence="3">DUF4408 domain-containing protein</fullName>
    </recommendedName>
</protein>
<feature type="compositionally biased region" description="Basic and acidic residues" evidence="1">
    <location>
        <begin position="218"/>
        <end position="230"/>
    </location>
</feature>
<dbReference type="EMBL" id="JAKUCV010000119">
    <property type="protein sequence ID" value="KAJ4851131.1"/>
    <property type="molecule type" value="Genomic_DNA"/>
</dbReference>
<dbReference type="Pfam" id="PF14364">
    <property type="entry name" value="DUF4408"/>
    <property type="match status" value="1"/>
</dbReference>
<comment type="caution">
    <text evidence="4">The sequence shown here is derived from an EMBL/GenBank/DDBJ whole genome shotgun (WGS) entry which is preliminary data.</text>
</comment>
<dbReference type="InterPro" id="IPR025520">
    <property type="entry name" value="DUF4408"/>
</dbReference>
<evidence type="ECO:0000313" key="5">
    <source>
        <dbReference type="Proteomes" id="UP001141552"/>
    </source>
</evidence>
<gene>
    <name evidence="4" type="ORF">Tsubulata_003205</name>
</gene>
<feature type="transmembrane region" description="Helical" evidence="2">
    <location>
        <begin position="12"/>
        <end position="32"/>
    </location>
</feature>
<feature type="domain" description="DUF4408" evidence="3">
    <location>
        <begin position="2"/>
        <end position="31"/>
    </location>
</feature>
<name>A0A9Q0JQ47_9ROSI</name>
<accession>A0A9Q0JQ47</accession>
<organism evidence="4 5">
    <name type="scientific">Turnera subulata</name>
    <dbReference type="NCBI Taxonomy" id="218843"/>
    <lineage>
        <taxon>Eukaryota</taxon>
        <taxon>Viridiplantae</taxon>
        <taxon>Streptophyta</taxon>
        <taxon>Embryophyta</taxon>
        <taxon>Tracheophyta</taxon>
        <taxon>Spermatophyta</taxon>
        <taxon>Magnoliopsida</taxon>
        <taxon>eudicotyledons</taxon>
        <taxon>Gunneridae</taxon>
        <taxon>Pentapetalae</taxon>
        <taxon>rosids</taxon>
        <taxon>fabids</taxon>
        <taxon>Malpighiales</taxon>
        <taxon>Passifloraceae</taxon>
        <taxon>Turnera</taxon>
    </lineage>
</organism>
<dbReference type="AlphaFoldDB" id="A0A9Q0JQ47"/>
<dbReference type="OrthoDB" id="1685070at2759"/>
<keyword evidence="2" id="KW-0472">Membrane</keyword>
<feature type="region of interest" description="Disordered" evidence="1">
    <location>
        <begin position="188"/>
        <end position="233"/>
    </location>
</feature>